<comment type="caution">
    <text evidence="4">The sequence shown here is derived from an EMBL/GenBank/DDBJ whole genome shotgun (WGS) entry which is preliminary data.</text>
</comment>
<proteinExistence type="predicted"/>
<dbReference type="InterPro" id="IPR000836">
    <property type="entry name" value="PRTase_dom"/>
</dbReference>
<dbReference type="GO" id="GO:0016740">
    <property type="term" value="F:transferase activity"/>
    <property type="evidence" value="ECO:0007669"/>
    <property type="project" value="UniProtKB-KW"/>
</dbReference>
<evidence type="ECO:0000259" key="3">
    <source>
        <dbReference type="PROSITE" id="PS51747"/>
    </source>
</evidence>
<dbReference type="Gene3D" id="3.40.50.2020">
    <property type="match status" value="1"/>
</dbReference>
<dbReference type="CDD" id="cd06223">
    <property type="entry name" value="PRTases_typeI"/>
    <property type="match status" value="1"/>
</dbReference>
<dbReference type="Gene3D" id="3.40.140.10">
    <property type="entry name" value="Cytidine Deaminase, domain 2"/>
    <property type="match status" value="1"/>
</dbReference>
<dbReference type="SUPFAM" id="SSF53271">
    <property type="entry name" value="PRTase-like"/>
    <property type="match status" value="1"/>
</dbReference>
<name>A0A2M6P1J3_9BACT</name>
<evidence type="ECO:0000313" key="4">
    <source>
        <dbReference type="EMBL" id="PIR77290.1"/>
    </source>
</evidence>
<dbReference type="AlphaFoldDB" id="A0A2M6P1J3"/>
<keyword evidence="1" id="KW-0808">Transferase</keyword>
<dbReference type="InterPro" id="IPR002125">
    <property type="entry name" value="CMP_dCMP_dom"/>
</dbReference>
<accession>A0A2M6P1J3</accession>
<reference evidence="5" key="1">
    <citation type="submission" date="2017-09" db="EMBL/GenBank/DDBJ databases">
        <title>Depth-based differentiation of microbial function through sediment-hosted aquifers and enrichment of novel symbionts in the deep terrestrial subsurface.</title>
        <authorList>
            <person name="Probst A.J."/>
            <person name="Ladd B."/>
            <person name="Jarett J.K."/>
            <person name="Geller-Mcgrath D.E."/>
            <person name="Sieber C.M.K."/>
            <person name="Emerson J.B."/>
            <person name="Anantharaman K."/>
            <person name="Thomas B.C."/>
            <person name="Malmstrom R."/>
            <person name="Stieglmeier M."/>
            <person name="Klingl A."/>
            <person name="Woyke T."/>
            <person name="Ryan C.M."/>
            <person name="Banfield J.F."/>
        </authorList>
    </citation>
    <scope>NUCLEOTIDE SEQUENCE [LARGE SCALE GENOMIC DNA]</scope>
</reference>
<dbReference type="PANTHER" id="PTHR43864">
    <property type="entry name" value="HYPOXANTHINE/GUANINE PHOSPHORIBOSYLTRANSFERASE"/>
    <property type="match status" value="1"/>
</dbReference>
<dbReference type="EMBL" id="PFBW01000143">
    <property type="protein sequence ID" value="PIR77290.1"/>
    <property type="molecule type" value="Genomic_DNA"/>
</dbReference>
<dbReference type="InterPro" id="IPR029057">
    <property type="entry name" value="PRTase-like"/>
</dbReference>
<dbReference type="InterPro" id="IPR016193">
    <property type="entry name" value="Cytidine_deaminase-like"/>
</dbReference>
<sequence>MPSLGMFLFECQHPLCYDNYCCTYVPERLIYYHFFKWFYYAYMILQSSFSSLEESIASISARVTKEKEMLDHVVEHYKHTPTYIVPREDGKVKDYHYFLYPFKGMTLVGSELYAHLGKFLARMIPTETEVIVSIEADGIGIAHFVGAYTELPVIISKHFHYNVPHIQLVQQAGYHTRDMYLPKIIQGKKVAIVDCMVSTGGTVKSLVDAITSLEETNITGVFCVNDKNNYGTREQTVCGYPYKYLIDASVDDAGIVHASWSLDLKMTFWEMLDDEFYAITKHCSSFSNMSKRGYQVGSIILDAESFEILAWGFRRGNVHAEQDAIAMLKSNCPDWKNRRLTLYSTMEPCTYRNDKGQTPCAHLVSELPNCYWVIIGMKDIADERIYGEGIKQLLAAGKNVRLIETGETFRAETSSPGQHR</sequence>
<evidence type="ECO:0000313" key="5">
    <source>
        <dbReference type="Proteomes" id="UP000228528"/>
    </source>
</evidence>
<protein>
    <recommendedName>
        <fullName evidence="3">CMP/dCMP-type deaminase domain-containing protein</fullName>
    </recommendedName>
</protein>
<dbReference type="Pfam" id="PF18785">
    <property type="entry name" value="Inv-AAD"/>
    <property type="match status" value="1"/>
</dbReference>
<dbReference type="SUPFAM" id="SSF53927">
    <property type="entry name" value="Cytidine deaminase-like"/>
    <property type="match status" value="1"/>
</dbReference>
<dbReference type="GO" id="GO:0006166">
    <property type="term" value="P:purine ribonucleoside salvage"/>
    <property type="evidence" value="ECO:0007669"/>
    <property type="project" value="UniProtKB-KW"/>
</dbReference>
<feature type="domain" description="CMP/dCMP-type deaminase" evidence="3">
    <location>
        <begin position="269"/>
        <end position="393"/>
    </location>
</feature>
<dbReference type="PANTHER" id="PTHR43864:SF1">
    <property type="entry name" value="XANTHINE PHOSPHORIBOSYLTRANSFERASE"/>
    <property type="match status" value="1"/>
</dbReference>
<evidence type="ECO:0000256" key="2">
    <source>
        <dbReference type="ARBA" id="ARBA00022726"/>
    </source>
</evidence>
<evidence type="ECO:0000256" key="1">
    <source>
        <dbReference type="ARBA" id="ARBA00022679"/>
    </source>
</evidence>
<gene>
    <name evidence="4" type="ORF">COU30_03275</name>
</gene>
<dbReference type="InterPro" id="IPR050118">
    <property type="entry name" value="Pur/Pyrimidine_PRTase"/>
</dbReference>
<dbReference type="PROSITE" id="PS51747">
    <property type="entry name" value="CYT_DCMP_DEAMINASES_2"/>
    <property type="match status" value="1"/>
</dbReference>
<dbReference type="Proteomes" id="UP000228528">
    <property type="component" value="Unassembled WGS sequence"/>
</dbReference>
<organism evidence="4 5">
    <name type="scientific">Candidatus Magasanikbacteria bacterium CG10_big_fil_rev_8_21_14_0_10_38_6</name>
    <dbReference type="NCBI Taxonomy" id="1974647"/>
    <lineage>
        <taxon>Bacteria</taxon>
        <taxon>Candidatus Magasanikiibacteriota</taxon>
    </lineage>
</organism>
<keyword evidence="2" id="KW-0660">Purine salvage</keyword>